<keyword evidence="9" id="KW-1185">Reference proteome</keyword>
<comment type="caution">
    <text evidence="8">The sequence shown here is derived from an EMBL/GenBank/DDBJ whole genome shotgun (WGS) entry which is preliminary data.</text>
</comment>
<evidence type="ECO:0000256" key="6">
    <source>
        <dbReference type="RuleBase" id="RU003682"/>
    </source>
</evidence>
<evidence type="ECO:0000313" key="9">
    <source>
        <dbReference type="Proteomes" id="UP001634393"/>
    </source>
</evidence>
<evidence type="ECO:0000256" key="5">
    <source>
        <dbReference type="ARBA" id="ARBA00023004"/>
    </source>
</evidence>
<comment type="similarity">
    <text evidence="1 6">Belongs to the iron/ascorbate-dependent oxidoreductase family.</text>
</comment>
<dbReference type="GO" id="GO:0046872">
    <property type="term" value="F:metal ion binding"/>
    <property type="evidence" value="ECO:0007669"/>
    <property type="project" value="UniProtKB-KW"/>
</dbReference>
<dbReference type="GO" id="GO:0002238">
    <property type="term" value="P:response to molecule of fungal origin"/>
    <property type="evidence" value="ECO:0007669"/>
    <property type="project" value="UniProtKB-ARBA"/>
</dbReference>
<dbReference type="SUPFAM" id="SSF51197">
    <property type="entry name" value="Clavaminate synthase-like"/>
    <property type="match status" value="1"/>
</dbReference>
<dbReference type="GO" id="GO:0031418">
    <property type="term" value="F:L-ascorbic acid binding"/>
    <property type="evidence" value="ECO:0007669"/>
    <property type="project" value="UniProtKB-KW"/>
</dbReference>
<keyword evidence="3" id="KW-0847">Vitamin C</keyword>
<dbReference type="Pfam" id="PF03171">
    <property type="entry name" value="2OG-FeII_Oxy"/>
    <property type="match status" value="1"/>
</dbReference>
<dbReference type="InterPro" id="IPR026992">
    <property type="entry name" value="DIOX_N"/>
</dbReference>
<evidence type="ECO:0000313" key="8">
    <source>
        <dbReference type="EMBL" id="KAL3819710.1"/>
    </source>
</evidence>
<proteinExistence type="inferred from homology"/>
<dbReference type="InterPro" id="IPR044861">
    <property type="entry name" value="IPNS-like_FE2OG_OXY"/>
</dbReference>
<dbReference type="PANTHER" id="PTHR10209">
    <property type="entry name" value="OXIDOREDUCTASE, 2OG-FE II OXYGENASE FAMILY PROTEIN"/>
    <property type="match status" value="1"/>
</dbReference>
<name>A0ABD3S5D8_9LAMI</name>
<evidence type="ECO:0000259" key="7">
    <source>
        <dbReference type="PROSITE" id="PS51471"/>
    </source>
</evidence>
<dbReference type="PROSITE" id="PS51471">
    <property type="entry name" value="FE2OG_OXY"/>
    <property type="match status" value="1"/>
</dbReference>
<dbReference type="Pfam" id="PF14226">
    <property type="entry name" value="DIOX_N"/>
    <property type="match status" value="1"/>
</dbReference>
<dbReference type="PANTHER" id="PTHR10209:SF429">
    <property type="entry name" value="1-AMINOCYCLOPROPANE-1-CARBOXYLATE OXIDASE HOMOLOG 1-LIKE"/>
    <property type="match status" value="1"/>
</dbReference>
<dbReference type="GO" id="GO:0016706">
    <property type="term" value="F:2-oxoglutarate-dependent dioxygenase activity"/>
    <property type="evidence" value="ECO:0007669"/>
    <property type="project" value="UniProtKB-ARBA"/>
</dbReference>
<reference evidence="8 9" key="1">
    <citation type="submission" date="2024-12" db="EMBL/GenBank/DDBJ databases">
        <title>The unique morphological basis and parallel evolutionary history of personate flowers in Penstemon.</title>
        <authorList>
            <person name="Depatie T.H."/>
            <person name="Wessinger C.A."/>
        </authorList>
    </citation>
    <scope>NUCLEOTIDE SEQUENCE [LARGE SCALE GENOMIC DNA]</scope>
    <source>
        <strain evidence="8">WTNN_2</strain>
        <tissue evidence="8">Leaf</tissue>
    </source>
</reference>
<dbReference type="GO" id="GO:0009805">
    <property type="term" value="P:coumarin biosynthetic process"/>
    <property type="evidence" value="ECO:0007669"/>
    <property type="project" value="UniProtKB-ARBA"/>
</dbReference>
<dbReference type="AlphaFoldDB" id="A0ABD3S5D8"/>
<evidence type="ECO:0000256" key="4">
    <source>
        <dbReference type="ARBA" id="ARBA00023002"/>
    </source>
</evidence>
<keyword evidence="5 6" id="KW-0408">Iron</keyword>
<dbReference type="InterPro" id="IPR005123">
    <property type="entry name" value="Oxoglu/Fe-dep_dioxygenase_dom"/>
</dbReference>
<keyword evidence="4 6" id="KW-0560">Oxidoreductase</keyword>
<dbReference type="InterPro" id="IPR027443">
    <property type="entry name" value="IPNS-like_sf"/>
</dbReference>
<evidence type="ECO:0000256" key="2">
    <source>
        <dbReference type="ARBA" id="ARBA00022723"/>
    </source>
</evidence>
<sequence>MAGTIEVEENRIELLKAFDKTQSGVKGLIDSGLQKIPEIFIRPPEELAQELLTHKNQTQFEVPVIDLSGTRRKAIVEEVRIASEKWGFFQVVNHGIPLSVVDGMIEGVRQFNEMDVEEKKKYYTRDGTRRVRFHSSFDLFTSATASWKDTLAISFSDPSEHVDYEDELPISCRDSSVEYSKHVEKLGNNLLGLLSESLGLETDHLKSMECSKGHRLYCHYYPACPQPELTIGITKHSDAGFLTILLQNQIINSLQVLHQGQWVDIQPIPGGLVVNIGDLLQLVSNGKFKSATHRAKTSRVGPRISVACFFSGPDNGDKIYGPIEELVSQENPPLYKEVRLSDYRVKILTTGLDKYRGLDYYKV</sequence>
<dbReference type="Gene3D" id="2.60.120.330">
    <property type="entry name" value="B-lactam Antibiotic, Isopenicillin N Synthase, Chain"/>
    <property type="match status" value="1"/>
</dbReference>
<dbReference type="FunFam" id="2.60.120.330:FF:000005">
    <property type="entry name" value="1-aminocyclopropane-1-carboxylate oxidase homolog 1"/>
    <property type="match status" value="1"/>
</dbReference>
<gene>
    <name evidence="8" type="ORF">ACJIZ3_005615</name>
</gene>
<feature type="domain" description="Fe2OG dioxygenase" evidence="7">
    <location>
        <begin position="212"/>
        <end position="313"/>
    </location>
</feature>
<accession>A0ABD3S5D8</accession>
<evidence type="ECO:0000256" key="3">
    <source>
        <dbReference type="ARBA" id="ARBA00022896"/>
    </source>
</evidence>
<dbReference type="EMBL" id="JBJXBP010000007">
    <property type="protein sequence ID" value="KAL3819710.1"/>
    <property type="molecule type" value="Genomic_DNA"/>
</dbReference>
<keyword evidence="2 6" id="KW-0479">Metal-binding</keyword>
<protein>
    <recommendedName>
        <fullName evidence="7">Fe2OG dioxygenase domain-containing protein</fullName>
    </recommendedName>
</protein>
<dbReference type="Proteomes" id="UP001634393">
    <property type="component" value="Unassembled WGS sequence"/>
</dbReference>
<organism evidence="8 9">
    <name type="scientific">Penstemon smallii</name>
    <dbReference type="NCBI Taxonomy" id="265156"/>
    <lineage>
        <taxon>Eukaryota</taxon>
        <taxon>Viridiplantae</taxon>
        <taxon>Streptophyta</taxon>
        <taxon>Embryophyta</taxon>
        <taxon>Tracheophyta</taxon>
        <taxon>Spermatophyta</taxon>
        <taxon>Magnoliopsida</taxon>
        <taxon>eudicotyledons</taxon>
        <taxon>Gunneridae</taxon>
        <taxon>Pentapetalae</taxon>
        <taxon>asterids</taxon>
        <taxon>lamiids</taxon>
        <taxon>Lamiales</taxon>
        <taxon>Plantaginaceae</taxon>
        <taxon>Cheloneae</taxon>
        <taxon>Penstemon</taxon>
    </lineage>
</organism>
<evidence type="ECO:0000256" key="1">
    <source>
        <dbReference type="ARBA" id="ARBA00008056"/>
    </source>
</evidence>